<dbReference type="EMBL" id="RCMG01000095">
    <property type="protein sequence ID" value="KAG2863855.1"/>
    <property type="molecule type" value="Genomic_DNA"/>
</dbReference>
<accession>A0A8T1L4C6</accession>
<name>A0A8T1L4C6_9STRA</name>
<dbReference type="AlphaFoldDB" id="A0A8T1L4C6"/>
<organism evidence="2 3">
    <name type="scientific">Phytophthora cactorum</name>
    <dbReference type="NCBI Taxonomy" id="29920"/>
    <lineage>
        <taxon>Eukaryota</taxon>
        <taxon>Sar</taxon>
        <taxon>Stramenopiles</taxon>
        <taxon>Oomycota</taxon>
        <taxon>Peronosporomycetes</taxon>
        <taxon>Peronosporales</taxon>
        <taxon>Peronosporaceae</taxon>
        <taxon>Phytophthora</taxon>
    </lineage>
</organism>
<proteinExistence type="predicted"/>
<protein>
    <submittedName>
        <fullName evidence="2">Uncharacterized protein</fullName>
    </submittedName>
</protein>
<dbReference type="Proteomes" id="UP000735874">
    <property type="component" value="Unassembled WGS sequence"/>
</dbReference>
<evidence type="ECO:0000313" key="2">
    <source>
        <dbReference type="EMBL" id="KAG2992247.1"/>
    </source>
</evidence>
<dbReference type="EMBL" id="RCML01000089">
    <property type="protein sequence ID" value="KAG2992247.1"/>
    <property type="molecule type" value="Genomic_DNA"/>
</dbReference>
<reference evidence="2" key="1">
    <citation type="submission" date="2018-10" db="EMBL/GenBank/DDBJ databases">
        <title>Effector identification in a new, highly contiguous assembly of the strawberry crown rot pathogen Phytophthora cactorum.</title>
        <authorList>
            <person name="Armitage A.D."/>
            <person name="Nellist C.F."/>
            <person name="Bates H."/>
            <person name="Vickerstaff R.J."/>
            <person name="Harrison R.J."/>
        </authorList>
    </citation>
    <scope>NUCLEOTIDE SEQUENCE</scope>
    <source>
        <strain evidence="1">15-7</strain>
        <strain evidence="2">P415</strain>
    </source>
</reference>
<gene>
    <name evidence="1" type="ORF">PC113_g5114</name>
    <name evidence="2" type="ORF">PC118_g4671</name>
</gene>
<dbReference type="VEuPathDB" id="FungiDB:PC110_g1217"/>
<evidence type="ECO:0000313" key="1">
    <source>
        <dbReference type="EMBL" id="KAG2863855.1"/>
    </source>
</evidence>
<evidence type="ECO:0000313" key="3">
    <source>
        <dbReference type="Proteomes" id="UP000697107"/>
    </source>
</evidence>
<dbReference type="Proteomes" id="UP000697107">
    <property type="component" value="Unassembled WGS sequence"/>
</dbReference>
<comment type="caution">
    <text evidence="2">The sequence shown here is derived from an EMBL/GenBank/DDBJ whole genome shotgun (WGS) entry which is preliminary data.</text>
</comment>
<sequence length="90" mass="10135">MQWRSTRRKALWWLRTQFLQETAGKMMKEEMLRALQRVADMLVGNFTVSFQNELRFMAEAAGSSCATAMKAQGVPMAQAVKHTAGAVARL</sequence>